<evidence type="ECO:0000256" key="1">
    <source>
        <dbReference type="SAM" id="MobiDB-lite"/>
    </source>
</evidence>
<accession>A0A0E4CU54</accession>
<dbReference type="InterPro" id="IPR023875">
    <property type="entry name" value="DNA_repair_put"/>
</dbReference>
<dbReference type="EMBL" id="LN831776">
    <property type="protein sequence ID" value="CQR51547.1"/>
    <property type="molecule type" value="Genomic_DNA"/>
</dbReference>
<feature type="region of interest" description="Disordered" evidence="1">
    <location>
        <begin position="246"/>
        <end position="282"/>
    </location>
</feature>
<feature type="compositionally biased region" description="Basic and acidic residues" evidence="1">
    <location>
        <begin position="264"/>
        <end position="282"/>
    </location>
</feature>
<reference evidence="4" key="1">
    <citation type="submission" date="2015-03" db="EMBL/GenBank/DDBJ databases">
        <authorList>
            <person name="Wibberg D."/>
        </authorList>
    </citation>
    <scope>NUCLEOTIDE SEQUENCE [LARGE SCALE GENOMIC DNA]</scope>
</reference>
<sequence>MFKPAALAYTYDGSFEGLLCCVFESYQWKETPLAIHSDGEEQGLLLESKWIATDSSRADRVLKSLPLRICPEAEELVRLGFWSCTPDKELLLLNFLYLGFTHGRKVMNMLADDTVNTLHKAVQQLRREAHLYLGFVRFSVYGPVMAAVIEPKGFVLPVIQDHFCDRYYGESFMIYDKTHRVALIHQPGQQAIIPLEEWIPPEPDAAEEEYRRLWKGFYNAIGIRERKNDRLRSSLMPKRYWKHLTEMKGSTTAANGSKPTGSSKKLEEGAPRLEHGEVDNSQ</sequence>
<organism evidence="3 4">
    <name type="scientific">Paenibacillus riograndensis SBR5</name>
    <dbReference type="NCBI Taxonomy" id="1073571"/>
    <lineage>
        <taxon>Bacteria</taxon>
        <taxon>Bacillati</taxon>
        <taxon>Bacillota</taxon>
        <taxon>Bacilli</taxon>
        <taxon>Bacillales</taxon>
        <taxon>Paenibacillaceae</taxon>
        <taxon>Paenibacillus</taxon>
        <taxon>Paenibacillus sonchi group</taxon>
    </lineage>
</organism>
<dbReference type="NCBIfam" id="TIGR03915">
    <property type="entry name" value="SAM_7_link_chp"/>
    <property type="match status" value="1"/>
</dbReference>
<dbReference type="PATRIC" id="fig|1073571.4.peg.282"/>
<dbReference type="AlphaFoldDB" id="A0A0E4CU54"/>
<name>A0A0E4CU54_9BACL</name>
<dbReference type="Pfam" id="PF13566">
    <property type="entry name" value="DUF4130"/>
    <property type="match status" value="1"/>
</dbReference>
<dbReference type="KEGG" id="pri:PRIO_0294"/>
<proteinExistence type="predicted"/>
<evidence type="ECO:0000259" key="2">
    <source>
        <dbReference type="Pfam" id="PF13566"/>
    </source>
</evidence>
<evidence type="ECO:0000313" key="4">
    <source>
        <dbReference type="Proteomes" id="UP000033163"/>
    </source>
</evidence>
<dbReference type="STRING" id="483937.AMQ84_20970"/>
<gene>
    <name evidence="3" type="ORF">PRIO_0294</name>
</gene>
<protein>
    <submittedName>
        <fullName evidence="3">DNA metabolism protein</fullName>
    </submittedName>
</protein>
<feature type="compositionally biased region" description="Polar residues" evidence="1">
    <location>
        <begin position="248"/>
        <end position="263"/>
    </location>
</feature>
<dbReference type="RefSeq" id="WP_020427551.1">
    <property type="nucleotide sequence ID" value="NZ_AGBD01000416.1"/>
</dbReference>
<evidence type="ECO:0000313" key="3">
    <source>
        <dbReference type="EMBL" id="CQR51547.1"/>
    </source>
</evidence>
<feature type="domain" description="DUF4130" evidence="2">
    <location>
        <begin position="87"/>
        <end position="246"/>
    </location>
</feature>
<dbReference type="HOGENOM" id="CLU_068835_0_0_9"/>
<dbReference type="InterPro" id="IPR025404">
    <property type="entry name" value="DUF4130"/>
</dbReference>
<dbReference type="Proteomes" id="UP000033163">
    <property type="component" value="Chromosome I"/>
</dbReference>